<evidence type="ECO:0000313" key="1">
    <source>
        <dbReference type="EMBL" id="TCN61710.1"/>
    </source>
</evidence>
<dbReference type="AlphaFoldDB" id="A0A4V6NLS5"/>
<proteinExistence type="predicted"/>
<sequence length="207" mass="23000">MERNNVITNYKGYTDNELIDTSRIGHSSLKASTYFIFPEGQLNAFNTCITTFADAKVKAGNGGKIEIYAKNVARINLENELTDITRMVNQQAKGDLTVLKSSGFPLYKEPESYPEFPAPSIIKLKSGIAHGEIVVEVPAVKRTRMYFIYHAPVPVPEEIKDWNSILSTKHKARITGLTPGTQQAVRAGYIGTNGKINLSEIFTIYVQ</sequence>
<accession>A0A4V6NLS5</accession>
<gene>
    <name evidence="1" type="ORF">CLV25_12219</name>
</gene>
<keyword evidence="2" id="KW-1185">Reference proteome</keyword>
<organism evidence="1 2">
    <name type="scientific">Acetobacteroides hydrogenigenes</name>
    <dbReference type="NCBI Taxonomy" id="979970"/>
    <lineage>
        <taxon>Bacteria</taxon>
        <taxon>Pseudomonadati</taxon>
        <taxon>Bacteroidota</taxon>
        <taxon>Bacteroidia</taxon>
        <taxon>Bacteroidales</taxon>
        <taxon>Rikenellaceae</taxon>
        <taxon>Acetobacteroides</taxon>
    </lineage>
</organism>
<reference evidence="1 2" key="1">
    <citation type="submission" date="2019-03" db="EMBL/GenBank/DDBJ databases">
        <title>Genomic Encyclopedia of Archaeal and Bacterial Type Strains, Phase II (KMG-II): from individual species to whole genera.</title>
        <authorList>
            <person name="Goeker M."/>
        </authorList>
    </citation>
    <scope>NUCLEOTIDE SEQUENCE [LARGE SCALE GENOMIC DNA]</scope>
    <source>
        <strain evidence="1 2">RL-C</strain>
    </source>
</reference>
<evidence type="ECO:0000313" key="2">
    <source>
        <dbReference type="Proteomes" id="UP000294830"/>
    </source>
</evidence>
<dbReference type="OrthoDB" id="675942at2"/>
<dbReference type="Proteomes" id="UP000294830">
    <property type="component" value="Unassembled WGS sequence"/>
</dbReference>
<protein>
    <submittedName>
        <fullName evidence="1">Uncharacterized protein</fullName>
    </submittedName>
</protein>
<dbReference type="RefSeq" id="WP_131840551.1">
    <property type="nucleotide sequence ID" value="NZ_SLWB01000022.1"/>
</dbReference>
<comment type="caution">
    <text evidence="1">The sequence shown here is derived from an EMBL/GenBank/DDBJ whole genome shotgun (WGS) entry which is preliminary data.</text>
</comment>
<dbReference type="EMBL" id="SLWB01000022">
    <property type="protein sequence ID" value="TCN61710.1"/>
    <property type="molecule type" value="Genomic_DNA"/>
</dbReference>
<name>A0A4V6NLS5_9BACT</name>